<proteinExistence type="predicted"/>
<organism evidence="1 2">
    <name type="scientific">Helianthus annuus</name>
    <name type="common">Common sunflower</name>
    <dbReference type="NCBI Taxonomy" id="4232"/>
    <lineage>
        <taxon>Eukaryota</taxon>
        <taxon>Viridiplantae</taxon>
        <taxon>Streptophyta</taxon>
        <taxon>Embryophyta</taxon>
        <taxon>Tracheophyta</taxon>
        <taxon>Spermatophyta</taxon>
        <taxon>Magnoliopsida</taxon>
        <taxon>eudicotyledons</taxon>
        <taxon>Gunneridae</taxon>
        <taxon>Pentapetalae</taxon>
        <taxon>asterids</taxon>
        <taxon>campanulids</taxon>
        <taxon>Asterales</taxon>
        <taxon>Asteraceae</taxon>
        <taxon>Asteroideae</taxon>
        <taxon>Heliantheae alliance</taxon>
        <taxon>Heliantheae</taxon>
        <taxon>Helianthus</taxon>
    </lineage>
</organism>
<protein>
    <submittedName>
        <fullName evidence="1">Uncharacterized protein</fullName>
    </submittedName>
</protein>
<dbReference type="AlphaFoldDB" id="A0A251VQI5"/>
<dbReference type="InParanoid" id="A0A251VQI5"/>
<dbReference type="EMBL" id="CM007890">
    <property type="protein sequence ID" value="OTG37629.1"/>
    <property type="molecule type" value="Genomic_DNA"/>
</dbReference>
<evidence type="ECO:0000313" key="1">
    <source>
        <dbReference type="EMBL" id="OTG37629.1"/>
    </source>
</evidence>
<gene>
    <name evidence="1" type="ORF">HannXRQ_Chr01g0020881</name>
</gene>
<keyword evidence="2" id="KW-1185">Reference proteome</keyword>
<accession>A0A251VQI5</accession>
<evidence type="ECO:0000313" key="2">
    <source>
        <dbReference type="Proteomes" id="UP000215914"/>
    </source>
</evidence>
<sequence>MHLTKVILENIRPPNTRTAAANSSISAANKPPPSALLRLRLLRRLRLLLLHRLRLRHSVITDLQTVRLSGGYMNDSCICYIEKEFLQQVSVESVMQRFQKMKTRRQQL</sequence>
<dbReference type="Proteomes" id="UP000215914">
    <property type="component" value="Chromosome 1"/>
</dbReference>
<name>A0A251VQI5_HELAN</name>
<reference evidence="2" key="1">
    <citation type="journal article" date="2017" name="Nature">
        <title>The sunflower genome provides insights into oil metabolism, flowering and Asterid evolution.</title>
        <authorList>
            <person name="Badouin H."/>
            <person name="Gouzy J."/>
            <person name="Grassa C.J."/>
            <person name="Murat F."/>
            <person name="Staton S.E."/>
            <person name="Cottret L."/>
            <person name="Lelandais-Briere C."/>
            <person name="Owens G.L."/>
            <person name="Carrere S."/>
            <person name="Mayjonade B."/>
            <person name="Legrand L."/>
            <person name="Gill N."/>
            <person name="Kane N.C."/>
            <person name="Bowers J.E."/>
            <person name="Hubner S."/>
            <person name="Bellec A."/>
            <person name="Berard A."/>
            <person name="Berges H."/>
            <person name="Blanchet N."/>
            <person name="Boniface M.C."/>
            <person name="Brunel D."/>
            <person name="Catrice O."/>
            <person name="Chaidir N."/>
            <person name="Claudel C."/>
            <person name="Donnadieu C."/>
            <person name="Faraut T."/>
            <person name="Fievet G."/>
            <person name="Helmstetter N."/>
            <person name="King M."/>
            <person name="Knapp S.J."/>
            <person name="Lai Z."/>
            <person name="Le Paslier M.C."/>
            <person name="Lippi Y."/>
            <person name="Lorenzon L."/>
            <person name="Mandel J.R."/>
            <person name="Marage G."/>
            <person name="Marchand G."/>
            <person name="Marquand E."/>
            <person name="Bret-Mestries E."/>
            <person name="Morien E."/>
            <person name="Nambeesan S."/>
            <person name="Nguyen T."/>
            <person name="Pegot-Espagnet P."/>
            <person name="Pouilly N."/>
            <person name="Raftis F."/>
            <person name="Sallet E."/>
            <person name="Schiex T."/>
            <person name="Thomas J."/>
            <person name="Vandecasteele C."/>
            <person name="Vares D."/>
            <person name="Vear F."/>
            <person name="Vautrin S."/>
            <person name="Crespi M."/>
            <person name="Mangin B."/>
            <person name="Burke J.M."/>
            <person name="Salse J."/>
            <person name="Munos S."/>
            <person name="Vincourt P."/>
            <person name="Rieseberg L.H."/>
            <person name="Langlade N.B."/>
        </authorList>
    </citation>
    <scope>NUCLEOTIDE SEQUENCE [LARGE SCALE GENOMIC DNA]</scope>
    <source>
        <strain evidence="2">cv. SF193</strain>
    </source>
</reference>